<accession>A0A327ZUN2</accession>
<dbReference type="Proteomes" id="UP000249808">
    <property type="component" value="Unassembled WGS sequence"/>
</dbReference>
<keyword evidence="2" id="KW-1185">Reference proteome</keyword>
<comment type="caution">
    <text evidence="1">The sequence shown here is derived from an EMBL/GenBank/DDBJ whole genome shotgun (WGS) entry which is preliminary data.</text>
</comment>
<dbReference type="EMBL" id="PZJH01000001">
    <property type="protein sequence ID" value="RAK46011.1"/>
    <property type="molecule type" value="Genomic_DNA"/>
</dbReference>
<name>A0A327ZUN2_9STAP</name>
<proteinExistence type="predicted"/>
<dbReference type="AlphaFoldDB" id="A0A327ZUN2"/>
<evidence type="ECO:0000313" key="2">
    <source>
        <dbReference type="Proteomes" id="UP000249808"/>
    </source>
</evidence>
<organism evidence="1 2">
    <name type="scientific">Macrococcus epidermidis</name>
    <dbReference type="NCBI Taxonomy" id="1902580"/>
    <lineage>
        <taxon>Bacteria</taxon>
        <taxon>Bacillati</taxon>
        <taxon>Bacillota</taxon>
        <taxon>Bacilli</taxon>
        <taxon>Bacillales</taxon>
        <taxon>Staphylococcaceae</taxon>
        <taxon>Macrococcus</taxon>
    </lineage>
</organism>
<sequence>MRVELQGKIEYYVLSGDFESAKALMQSTDFMMFEEAFVSACHDSESVMYYTFILECMKDTETVELHDLAFLLLVYPLSEVNGAFNSAYYHAMRSVEMTDSNEVKSLLQLLFLYAVPEPVITDKEAFDTAKQILKLDPKNQVARNMLKQAAKKLDKVVVDFNQISKKA</sequence>
<dbReference type="RefSeq" id="WP_111714186.1">
    <property type="nucleotide sequence ID" value="NZ_JBHSSR010000001.1"/>
</dbReference>
<protein>
    <submittedName>
        <fullName evidence="1">Uncharacterized protein</fullName>
    </submittedName>
</protein>
<evidence type="ECO:0000313" key="1">
    <source>
        <dbReference type="EMBL" id="RAK46011.1"/>
    </source>
</evidence>
<reference evidence="1 2" key="1">
    <citation type="journal article" date="2018" name="Front. Microbiol.">
        <title>Description and Comparative Genomics of Macrococcus caseolyticus subsp. hominis subsp. nov., Macrococcus goetzii sp. nov., Macrococcus epidermidis sp. nov., and Macrococcus bohemicus sp. nov., Novel Macrococci From Human Clinical Material With Virulence Potential and Suspected Uptake of Foreign DNA by Natural Transformation.</title>
        <authorList>
            <person name="Maslanova I."/>
            <person name="Wertheimer Z."/>
            <person name="Sedlacek I."/>
            <person name="Svec P."/>
            <person name="Indrakova A."/>
            <person name="Kovarovic V."/>
            <person name="Schumann P."/>
            <person name="Sproer C."/>
            <person name="Kralova S."/>
            <person name="Sedo O."/>
            <person name="Kristofova L."/>
            <person name="Vrbovska V."/>
            <person name="Fuzik T."/>
            <person name="Petras P."/>
            <person name="Zdrahal Z."/>
            <person name="Ruzickova V."/>
            <person name="Doskar J."/>
            <person name="Pantucek R."/>
        </authorList>
    </citation>
    <scope>NUCLEOTIDE SEQUENCE [LARGE SCALE GENOMIC DNA]</scope>
    <source>
        <strain evidence="1 2">01/688</strain>
    </source>
</reference>
<gene>
    <name evidence="1" type="ORF">BHU61_00770</name>
</gene>